<dbReference type="InterPro" id="IPR006139">
    <property type="entry name" value="D-isomer_2_OHA_DH_cat_dom"/>
</dbReference>
<dbReference type="AlphaFoldDB" id="A0A9W6WI78"/>
<protein>
    <submittedName>
        <fullName evidence="6">Unnamed protein product</fullName>
    </submittedName>
</protein>
<evidence type="ECO:0000259" key="4">
    <source>
        <dbReference type="Pfam" id="PF00389"/>
    </source>
</evidence>
<evidence type="ECO:0000259" key="5">
    <source>
        <dbReference type="Pfam" id="PF02826"/>
    </source>
</evidence>
<organism evidence="6 7">
    <name type="scientific">Candida boidinii</name>
    <name type="common">Yeast</name>
    <dbReference type="NCBI Taxonomy" id="5477"/>
    <lineage>
        <taxon>Eukaryota</taxon>
        <taxon>Fungi</taxon>
        <taxon>Dikarya</taxon>
        <taxon>Ascomycota</taxon>
        <taxon>Saccharomycotina</taxon>
        <taxon>Pichiomycetes</taxon>
        <taxon>Pichiales</taxon>
        <taxon>Pichiaceae</taxon>
        <taxon>Ogataea</taxon>
        <taxon>Ogataea/Candida clade</taxon>
    </lineage>
</organism>
<evidence type="ECO:0000313" key="6">
    <source>
        <dbReference type="EMBL" id="GME74651.1"/>
    </source>
</evidence>
<dbReference type="GO" id="GO:0016618">
    <property type="term" value="F:hydroxypyruvate reductase [NAD(P)H] activity"/>
    <property type="evidence" value="ECO:0007669"/>
    <property type="project" value="TreeGrafter"/>
</dbReference>
<accession>A0A9W6WI78</accession>
<dbReference type="InterPro" id="IPR036291">
    <property type="entry name" value="NAD(P)-bd_dom_sf"/>
</dbReference>
<dbReference type="Pfam" id="PF00389">
    <property type="entry name" value="2-Hacid_dh"/>
    <property type="match status" value="1"/>
</dbReference>
<evidence type="ECO:0000256" key="3">
    <source>
        <dbReference type="RuleBase" id="RU003719"/>
    </source>
</evidence>
<dbReference type="SUPFAM" id="SSF52283">
    <property type="entry name" value="Formate/glycerate dehydrogenase catalytic domain-like"/>
    <property type="match status" value="1"/>
</dbReference>
<dbReference type="CDD" id="cd12168">
    <property type="entry name" value="Mand_dh_like"/>
    <property type="match status" value="1"/>
</dbReference>
<dbReference type="Pfam" id="PF02826">
    <property type="entry name" value="2-Hacid_dh_C"/>
    <property type="match status" value="1"/>
</dbReference>
<feature type="domain" description="D-isomer specific 2-hydroxyacid dehydrogenase NAD-binding" evidence="5">
    <location>
        <begin position="126"/>
        <end position="303"/>
    </location>
</feature>
<dbReference type="Proteomes" id="UP001165120">
    <property type="component" value="Unassembled WGS sequence"/>
</dbReference>
<proteinExistence type="inferred from homology"/>
<dbReference type="PROSITE" id="PS00671">
    <property type="entry name" value="D_2_HYDROXYACID_DH_3"/>
    <property type="match status" value="1"/>
</dbReference>
<dbReference type="InterPro" id="IPR050223">
    <property type="entry name" value="D-isomer_2-hydroxyacid_DH"/>
</dbReference>
<evidence type="ECO:0000256" key="2">
    <source>
        <dbReference type="ARBA" id="ARBA00023002"/>
    </source>
</evidence>
<sequence>MTTGTNSKPKVLRFGPIRYAQDTWKDLSEIAEIVESSAKNREEFIEELKNGKFDDVSVISRTFESVSITGRIDEELVALFPKSIKSICHSGAGYDQVDTAPLIERKIQLSNSPSVVDNATADTAVYLLLSCLRNFQLSHHNLLEGRWQKEKCAGTPVGHDPSSQVLGILGMGGIGRTIRDRLIPFGFKKIIYYNRHRLPEELEKGAEYVTLDQLLSQSDVIAISVPLNANTKHLINEKTISQMKDGVIIVNTSRGPVIDEIELIKNLKNGKITSCGLDVFENEPNAREELYNLPNCVSLPHMGTHSVETIKAIEDCNVKNCTAFIKNGKVEDLVSELQKSNLY</sequence>
<dbReference type="GO" id="GO:0051287">
    <property type="term" value="F:NAD binding"/>
    <property type="evidence" value="ECO:0007669"/>
    <property type="project" value="InterPro"/>
</dbReference>
<dbReference type="EMBL" id="BSXN01001830">
    <property type="protein sequence ID" value="GME74651.1"/>
    <property type="molecule type" value="Genomic_DNA"/>
</dbReference>
<keyword evidence="2 3" id="KW-0560">Oxidoreductase</keyword>
<dbReference type="InterPro" id="IPR029752">
    <property type="entry name" value="D-isomer_DH_CS1"/>
</dbReference>
<feature type="domain" description="D-isomer specific 2-hydroxyacid dehydrogenase catalytic" evidence="4">
    <location>
        <begin position="21"/>
        <end position="334"/>
    </location>
</feature>
<dbReference type="InterPro" id="IPR029753">
    <property type="entry name" value="D-isomer_DH_CS"/>
</dbReference>
<comment type="similarity">
    <text evidence="1 3">Belongs to the D-isomer specific 2-hydroxyacid dehydrogenase family.</text>
</comment>
<reference evidence="6" key="1">
    <citation type="submission" date="2023-04" db="EMBL/GenBank/DDBJ databases">
        <title>Candida boidinii NBRC 10035.</title>
        <authorList>
            <person name="Ichikawa N."/>
            <person name="Sato H."/>
            <person name="Tonouchi N."/>
        </authorList>
    </citation>
    <scope>NUCLEOTIDE SEQUENCE</scope>
    <source>
        <strain evidence="6">NBRC 10035</strain>
    </source>
</reference>
<dbReference type="SUPFAM" id="SSF51735">
    <property type="entry name" value="NAD(P)-binding Rossmann-fold domains"/>
    <property type="match status" value="1"/>
</dbReference>
<gene>
    <name evidence="6" type="ORF">Cboi02_000448600</name>
</gene>
<dbReference type="Gene3D" id="3.40.50.720">
    <property type="entry name" value="NAD(P)-binding Rossmann-like Domain"/>
    <property type="match status" value="2"/>
</dbReference>
<dbReference type="PANTHER" id="PTHR10996:SF257">
    <property type="entry name" value="GLYOXYLATE REDUCTASE 1"/>
    <property type="match status" value="1"/>
</dbReference>
<dbReference type="GO" id="GO:0030267">
    <property type="term" value="F:glyoxylate reductase (NADPH) activity"/>
    <property type="evidence" value="ECO:0007669"/>
    <property type="project" value="TreeGrafter"/>
</dbReference>
<evidence type="ECO:0000313" key="7">
    <source>
        <dbReference type="Proteomes" id="UP001165120"/>
    </source>
</evidence>
<comment type="caution">
    <text evidence="6">The sequence shown here is derived from an EMBL/GenBank/DDBJ whole genome shotgun (WGS) entry which is preliminary data.</text>
</comment>
<evidence type="ECO:0000256" key="1">
    <source>
        <dbReference type="ARBA" id="ARBA00005854"/>
    </source>
</evidence>
<dbReference type="FunFam" id="3.40.50.720:FF:000026">
    <property type="entry name" value="Glyoxylate/hydroxypyruvate reductase B"/>
    <property type="match status" value="1"/>
</dbReference>
<dbReference type="GO" id="GO:0005829">
    <property type="term" value="C:cytosol"/>
    <property type="evidence" value="ECO:0007669"/>
    <property type="project" value="TreeGrafter"/>
</dbReference>
<name>A0A9W6WI78_CANBO</name>
<keyword evidence="7" id="KW-1185">Reference proteome</keyword>
<dbReference type="PANTHER" id="PTHR10996">
    <property type="entry name" value="2-HYDROXYACID DEHYDROGENASE-RELATED"/>
    <property type="match status" value="1"/>
</dbReference>
<dbReference type="PROSITE" id="PS00065">
    <property type="entry name" value="D_2_HYDROXYACID_DH_1"/>
    <property type="match status" value="1"/>
</dbReference>
<dbReference type="InterPro" id="IPR006140">
    <property type="entry name" value="D-isomer_DH_NAD-bd"/>
</dbReference>